<reference evidence="6 7" key="1">
    <citation type="submission" date="2016-10" db="EMBL/GenBank/DDBJ databases">
        <authorList>
            <person name="de Groot N.N."/>
        </authorList>
    </citation>
    <scope>NUCLEOTIDE SEQUENCE [LARGE SCALE GENOMIC DNA]</scope>
    <source>
        <strain evidence="6 7">CGMCC 1.7005</strain>
    </source>
</reference>
<sequence length="219" mass="24542">MEITQFDAVIYDMDGVLIDSEPLWKKAIIKVFGTVGIDLTVEDCARTVGLRLDEVIAFRYRERPWTGKSQQDIIDEIMAEMIHQISTYGTPITGVLESLEYFKSQGLKIALATSSFQELMDCTLETLGIDHYFSSTLSAEHLPYGKPHPEVYMDSAKNLEVAPERCLVIEDSFNGMIAGMAAQMKVCVIPEKSHIPNPKLELAHFFFEDLNALVAAFKA</sequence>
<dbReference type="AlphaFoldDB" id="A0A1I7BVT6"/>
<evidence type="ECO:0000256" key="1">
    <source>
        <dbReference type="ARBA" id="ARBA00001946"/>
    </source>
</evidence>
<evidence type="ECO:0000313" key="7">
    <source>
        <dbReference type="Proteomes" id="UP000236454"/>
    </source>
</evidence>
<dbReference type="NCBIfam" id="TIGR01509">
    <property type="entry name" value="HAD-SF-IA-v3"/>
    <property type="match status" value="1"/>
</dbReference>
<dbReference type="Gene3D" id="1.10.150.240">
    <property type="entry name" value="Putative phosphatase, domain 2"/>
    <property type="match status" value="1"/>
</dbReference>
<protein>
    <submittedName>
        <fullName evidence="6">Sugar-phosphatase</fullName>
    </submittedName>
</protein>
<accession>A0A1I7BVT6</accession>
<evidence type="ECO:0000256" key="2">
    <source>
        <dbReference type="ARBA" id="ARBA00006171"/>
    </source>
</evidence>
<dbReference type="STRING" id="477690.SAMN05216474_3120"/>
<dbReference type="SUPFAM" id="SSF56784">
    <property type="entry name" value="HAD-like"/>
    <property type="match status" value="1"/>
</dbReference>
<dbReference type="Gene3D" id="3.40.50.1000">
    <property type="entry name" value="HAD superfamily/HAD-like"/>
    <property type="match status" value="1"/>
</dbReference>
<dbReference type="Proteomes" id="UP000236454">
    <property type="component" value="Unassembled WGS sequence"/>
</dbReference>
<dbReference type="InterPro" id="IPR036412">
    <property type="entry name" value="HAD-like_sf"/>
</dbReference>
<dbReference type="PRINTS" id="PR00413">
    <property type="entry name" value="HADHALOGNASE"/>
</dbReference>
<dbReference type="NCBIfam" id="NF008087">
    <property type="entry name" value="PRK10826.1"/>
    <property type="match status" value="1"/>
</dbReference>
<keyword evidence="7" id="KW-1185">Reference proteome</keyword>
<dbReference type="PANTHER" id="PTHR46193:SF18">
    <property type="entry name" value="HEXITOL PHOSPHATASE B"/>
    <property type="match status" value="1"/>
</dbReference>
<evidence type="ECO:0000256" key="3">
    <source>
        <dbReference type="ARBA" id="ARBA00022723"/>
    </source>
</evidence>
<gene>
    <name evidence="6" type="ORF">SAMN05216474_3120</name>
</gene>
<dbReference type="InterPro" id="IPR023198">
    <property type="entry name" value="PGP-like_dom2"/>
</dbReference>
<dbReference type="OrthoDB" id="9797743at2"/>
<evidence type="ECO:0000256" key="4">
    <source>
        <dbReference type="ARBA" id="ARBA00022842"/>
    </source>
</evidence>
<dbReference type="SFLD" id="SFLDG01135">
    <property type="entry name" value="C1.5.6:_HAD__Beta-PGM__Phospha"/>
    <property type="match status" value="1"/>
</dbReference>
<dbReference type="SFLD" id="SFLDS00003">
    <property type="entry name" value="Haloacid_Dehalogenase"/>
    <property type="match status" value="1"/>
</dbReference>
<dbReference type="GO" id="GO:0046872">
    <property type="term" value="F:metal ion binding"/>
    <property type="evidence" value="ECO:0007669"/>
    <property type="project" value="UniProtKB-KW"/>
</dbReference>
<dbReference type="Pfam" id="PF13419">
    <property type="entry name" value="HAD_2"/>
    <property type="match status" value="1"/>
</dbReference>
<dbReference type="EMBL" id="FPAS01000008">
    <property type="protein sequence ID" value="SFT91250.1"/>
    <property type="molecule type" value="Genomic_DNA"/>
</dbReference>
<dbReference type="InterPro" id="IPR041492">
    <property type="entry name" value="HAD_2"/>
</dbReference>
<keyword evidence="4" id="KW-0460">Magnesium</keyword>
<evidence type="ECO:0000313" key="6">
    <source>
        <dbReference type="EMBL" id="SFT91250.1"/>
    </source>
</evidence>
<dbReference type="GO" id="GO:0003824">
    <property type="term" value="F:catalytic activity"/>
    <property type="evidence" value="ECO:0007669"/>
    <property type="project" value="UniProtKB-ARBA"/>
</dbReference>
<dbReference type="InterPro" id="IPR023214">
    <property type="entry name" value="HAD_sf"/>
</dbReference>
<comment type="similarity">
    <text evidence="2">Belongs to the HAD-like hydrolase superfamily. CbbY/CbbZ/Gph/YieH family.</text>
</comment>
<proteinExistence type="inferred from homology"/>
<dbReference type="PANTHER" id="PTHR46193">
    <property type="entry name" value="6-PHOSPHOGLUCONATE PHOSPHATASE"/>
    <property type="match status" value="1"/>
</dbReference>
<dbReference type="RefSeq" id="WP_090253299.1">
    <property type="nucleotide sequence ID" value="NZ_FPAS01000008.1"/>
</dbReference>
<organism evidence="6 7">
    <name type="scientific">Lishizhenia tianjinensis</name>
    <dbReference type="NCBI Taxonomy" id="477690"/>
    <lineage>
        <taxon>Bacteria</taxon>
        <taxon>Pseudomonadati</taxon>
        <taxon>Bacteroidota</taxon>
        <taxon>Flavobacteriia</taxon>
        <taxon>Flavobacteriales</taxon>
        <taxon>Crocinitomicaceae</taxon>
        <taxon>Lishizhenia</taxon>
    </lineage>
</organism>
<name>A0A1I7BVT6_9FLAO</name>
<dbReference type="InterPro" id="IPR051600">
    <property type="entry name" value="Beta-PGM-like"/>
</dbReference>
<dbReference type="SFLD" id="SFLDG01129">
    <property type="entry name" value="C1.5:_HAD__Beta-PGM__Phosphata"/>
    <property type="match status" value="1"/>
</dbReference>
<keyword evidence="5" id="KW-0119">Carbohydrate metabolism</keyword>
<keyword evidence="3" id="KW-0479">Metal-binding</keyword>
<dbReference type="InterPro" id="IPR006439">
    <property type="entry name" value="HAD-SF_hydro_IA"/>
</dbReference>
<comment type="cofactor">
    <cofactor evidence="1">
        <name>Mg(2+)</name>
        <dbReference type="ChEBI" id="CHEBI:18420"/>
    </cofactor>
</comment>
<evidence type="ECO:0000256" key="5">
    <source>
        <dbReference type="ARBA" id="ARBA00023277"/>
    </source>
</evidence>